<evidence type="ECO:0000313" key="1">
    <source>
        <dbReference type="EMBL" id="OGK39489.1"/>
    </source>
</evidence>
<dbReference type="AlphaFoldDB" id="A0A1F7I7Z4"/>
<protein>
    <recommendedName>
        <fullName evidence="3">Methyltransferase type 11 domain-containing protein</fullName>
    </recommendedName>
</protein>
<reference evidence="1 2" key="1">
    <citation type="journal article" date="2016" name="Nat. Commun.">
        <title>Thousands of microbial genomes shed light on interconnected biogeochemical processes in an aquifer system.</title>
        <authorList>
            <person name="Anantharaman K."/>
            <person name="Brown C.T."/>
            <person name="Hug L.A."/>
            <person name="Sharon I."/>
            <person name="Castelle C.J."/>
            <person name="Probst A.J."/>
            <person name="Thomas B.C."/>
            <person name="Singh A."/>
            <person name="Wilkins M.J."/>
            <person name="Karaoz U."/>
            <person name="Brodie E.L."/>
            <person name="Williams K.H."/>
            <person name="Hubbard S.S."/>
            <person name="Banfield J.F."/>
        </authorList>
    </citation>
    <scope>NUCLEOTIDE SEQUENCE [LARGE SCALE GENOMIC DNA]</scope>
</reference>
<dbReference type="Proteomes" id="UP000179024">
    <property type="component" value="Unassembled WGS sequence"/>
</dbReference>
<dbReference type="SUPFAM" id="SSF53335">
    <property type="entry name" value="S-adenosyl-L-methionine-dependent methyltransferases"/>
    <property type="match status" value="1"/>
</dbReference>
<accession>A0A1F7I7Z4</accession>
<dbReference type="InterPro" id="IPR029063">
    <property type="entry name" value="SAM-dependent_MTases_sf"/>
</dbReference>
<organism evidence="1 2">
    <name type="scientific">Candidatus Roizmanbacteria bacterium RIFCSPHIGHO2_12_FULL_44_10</name>
    <dbReference type="NCBI Taxonomy" id="1802054"/>
    <lineage>
        <taxon>Bacteria</taxon>
        <taxon>Candidatus Roizmaniibacteriota</taxon>
    </lineage>
</organism>
<proteinExistence type="predicted"/>
<evidence type="ECO:0000313" key="2">
    <source>
        <dbReference type="Proteomes" id="UP000179024"/>
    </source>
</evidence>
<gene>
    <name evidence="1" type="ORF">A3F34_00810</name>
</gene>
<sequence length="190" mass="20976">MREYRDRFKDHQTGPHRALLAGALSIATIREFAACVGAVFPDNELVVGDIEGIDTKAFAEDGPAQFQYANVISLDGSLGEFNTIHTNYLLRSLIAKVTDRDTARRIFFQGAHRLLVDNGRLIMAELGSPEDAEFLTEELLGTGFSSVMAYQFRGFRDRRSLDAFIGGTNPIPLPEDIELGKRSALLVAVK</sequence>
<comment type="caution">
    <text evidence="1">The sequence shown here is derived from an EMBL/GenBank/DDBJ whole genome shotgun (WGS) entry which is preliminary data.</text>
</comment>
<name>A0A1F7I7Z4_9BACT</name>
<dbReference type="EMBL" id="MGAE01000017">
    <property type="protein sequence ID" value="OGK39489.1"/>
    <property type="molecule type" value="Genomic_DNA"/>
</dbReference>
<evidence type="ECO:0008006" key="3">
    <source>
        <dbReference type="Google" id="ProtNLM"/>
    </source>
</evidence>